<keyword evidence="1" id="KW-0812">Transmembrane</keyword>
<protein>
    <submittedName>
        <fullName evidence="2">Uncharacterized protein</fullName>
    </submittedName>
</protein>
<sequence length="166" mass="19329">MAKNELKNLKKLRKEGLDKHYENVNKELNSDIYAAENYTKLKNWRENKKLSWYSWIAIIGVTLLGIGLSFGLGYALKDSASATGQIESDFMKATAFVATGYLFLLILIIFIINYIRNKKAINHFNDKRLRYQKTYSKEEAIILKWRNTITLSLMLIIIFTIVMYCI</sequence>
<reference evidence="2 3" key="1">
    <citation type="submission" date="2017-08" db="EMBL/GenBank/DDBJ databases">
        <title>Complete Genome Sequence of Mesoplasma chauliocola.</title>
        <authorList>
            <person name="Knight T.F.Jr."/>
            <person name="Citino T."/>
        </authorList>
    </citation>
    <scope>NUCLEOTIDE SEQUENCE [LARGE SCALE GENOMIC DNA]</scope>
    <source>
        <strain evidence="2 3">CHPA-2</strain>
    </source>
</reference>
<proteinExistence type="predicted"/>
<feature type="transmembrane region" description="Helical" evidence="1">
    <location>
        <begin position="145"/>
        <end position="164"/>
    </location>
</feature>
<gene>
    <name evidence="2" type="ORF">CK556_00540</name>
</gene>
<name>A0A249SMD9_9MOLU</name>
<organism evidence="2 3">
    <name type="scientific">Mesoplasma chauliocola</name>
    <dbReference type="NCBI Taxonomy" id="216427"/>
    <lineage>
        <taxon>Bacteria</taxon>
        <taxon>Bacillati</taxon>
        <taxon>Mycoplasmatota</taxon>
        <taxon>Mollicutes</taxon>
        <taxon>Entomoplasmatales</taxon>
        <taxon>Entomoplasmataceae</taxon>
        <taxon>Mesoplasma</taxon>
    </lineage>
</organism>
<accession>A0A249SMD9</accession>
<evidence type="ECO:0000313" key="2">
    <source>
        <dbReference type="EMBL" id="ASZ08854.1"/>
    </source>
</evidence>
<feature type="transmembrane region" description="Helical" evidence="1">
    <location>
        <begin position="95"/>
        <end position="115"/>
    </location>
</feature>
<dbReference type="RefSeq" id="WP_027875764.1">
    <property type="nucleotide sequence ID" value="NZ_CP023173.1"/>
</dbReference>
<dbReference type="Proteomes" id="UP000232229">
    <property type="component" value="Chromosome"/>
</dbReference>
<dbReference type="AlphaFoldDB" id="A0A249SMD9"/>
<dbReference type="KEGG" id="mchc:CK556_00540"/>
<feature type="transmembrane region" description="Helical" evidence="1">
    <location>
        <begin position="52"/>
        <end position="75"/>
    </location>
</feature>
<keyword evidence="1" id="KW-1133">Transmembrane helix</keyword>
<evidence type="ECO:0000313" key="3">
    <source>
        <dbReference type="Proteomes" id="UP000232229"/>
    </source>
</evidence>
<dbReference type="EMBL" id="CP023173">
    <property type="protein sequence ID" value="ASZ08854.1"/>
    <property type="molecule type" value="Genomic_DNA"/>
</dbReference>
<evidence type="ECO:0000256" key="1">
    <source>
        <dbReference type="SAM" id="Phobius"/>
    </source>
</evidence>
<keyword evidence="3" id="KW-1185">Reference proteome</keyword>
<keyword evidence="1" id="KW-0472">Membrane</keyword>
<dbReference type="STRING" id="1336232.GCA_000518825_00571"/>